<comment type="subcellular location">
    <subcellularLocation>
        <location evidence="1">Bacterial flagellum basal body</location>
    </subcellularLocation>
    <subcellularLocation>
        <location evidence="2">Cell membrane</location>
        <topology evidence="2">Peripheral membrane protein</topology>
    </subcellularLocation>
</comment>
<dbReference type="Gene3D" id="2.30.330.10">
    <property type="entry name" value="SpoA-like"/>
    <property type="match status" value="1"/>
</dbReference>
<dbReference type="InterPro" id="IPR001543">
    <property type="entry name" value="FliN-like_C"/>
</dbReference>
<dbReference type="GO" id="GO:0071978">
    <property type="term" value="P:bacterial-type flagellum-dependent swarming motility"/>
    <property type="evidence" value="ECO:0007669"/>
    <property type="project" value="TreeGrafter"/>
</dbReference>
<dbReference type="SUPFAM" id="SSF101801">
    <property type="entry name" value="Surface presentation of antigens (SPOA)"/>
    <property type="match status" value="1"/>
</dbReference>
<evidence type="ECO:0000256" key="1">
    <source>
        <dbReference type="ARBA" id="ARBA00004117"/>
    </source>
</evidence>
<dbReference type="Pfam" id="PF01052">
    <property type="entry name" value="FliMN_C"/>
    <property type="match status" value="1"/>
</dbReference>
<dbReference type="InterPro" id="IPR001689">
    <property type="entry name" value="Flag_FliM"/>
</dbReference>
<evidence type="ECO:0000256" key="8">
    <source>
        <dbReference type="ARBA" id="ARBA00023136"/>
    </source>
</evidence>
<dbReference type="CDD" id="cd17908">
    <property type="entry name" value="FliM"/>
    <property type="match status" value="1"/>
</dbReference>
<evidence type="ECO:0000256" key="6">
    <source>
        <dbReference type="ARBA" id="ARBA00022500"/>
    </source>
</evidence>
<keyword evidence="6" id="KW-0145">Chemotaxis</keyword>
<dbReference type="GO" id="GO:0003774">
    <property type="term" value="F:cytoskeletal motor activity"/>
    <property type="evidence" value="ECO:0007669"/>
    <property type="project" value="InterPro"/>
</dbReference>
<keyword evidence="8" id="KW-0472">Membrane</keyword>
<evidence type="ECO:0000256" key="2">
    <source>
        <dbReference type="ARBA" id="ARBA00004202"/>
    </source>
</evidence>
<keyword evidence="13" id="KW-1185">Reference proteome</keyword>
<keyword evidence="12" id="KW-0969">Cilium</keyword>
<dbReference type="Proteomes" id="UP000294678">
    <property type="component" value="Unassembled WGS sequence"/>
</dbReference>
<keyword evidence="9" id="KW-0975">Bacterial flagellum</keyword>
<dbReference type="RefSeq" id="WP_134113489.1">
    <property type="nucleotide sequence ID" value="NZ_SOBG01000007.1"/>
</dbReference>
<evidence type="ECO:0000256" key="3">
    <source>
        <dbReference type="ARBA" id="ARBA00011049"/>
    </source>
</evidence>
<comment type="similarity">
    <text evidence="3">Belongs to the FliM family.</text>
</comment>
<dbReference type="GO" id="GO:0009425">
    <property type="term" value="C:bacterial-type flagellum basal body"/>
    <property type="evidence" value="ECO:0007669"/>
    <property type="project" value="UniProtKB-SubCell"/>
</dbReference>
<evidence type="ECO:0000256" key="10">
    <source>
        <dbReference type="NCBIfam" id="TIGR01397"/>
    </source>
</evidence>
<gene>
    <name evidence="12" type="ORF">EV215_1622</name>
</gene>
<evidence type="ECO:0000256" key="4">
    <source>
        <dbReference type="ARBA" id="ARBA00021898"/>
    </source>
</evidence>
<organism evidence="12 13">
    <name type="scientific">Hypnocyclicus thermotrophus</name>
    <dbReference type="NCBI Taxonomy" id="1627895"/>
    <lineage>
        <taxon>Bacteria</taxon>
        <taxon>Fusobacteriati</taxon>
        <taxon>Fusobacteriota</taxon>
        <taxon>Fusobacteriia</taxon>
        <taxon>Fusobacteriales</taxon>
        <taxon>Fusobacteriaceae</taxon>
        <taxon>Hypnocyclicus</taxon>
    </lineage>
</organism>
<keyword evidence="7" id="KW-0283">Flagellar rotation</keyword>
<dbReference type="PANTHER" id="PTHR30034">
    <property type="entry name" value="FLAGELLAR MOTOR SWITCH PROTEIN FLIM"/>
    <property type="match status" value="1"/>
</dbReference>
<comment type="caution">
    <text evidence="12">The sequence shown here is derived from an EMBL/GenBank/DDBJ whole genome shotgun (WGS) entry which is preliminary data.</text>
</comment>
<reference evidence="12 13" key="1">
    <citation type="submission" date="2019-03" db="EMBL/GenBank/DDBJ databases">
        <title>Genomic Encyclopedia of Type Strains, Phase IV (KMG-IV): sequencing the most valuable type-strain genomes for metagenomic binning, comparative biology and taxonomic classification.</title>
        <authorList>
            <person name="Goeker M."/>
        </authorList>
    </citation>
    <scope>NUCLEOTIDE SEQUENCE [LARGE SCALE GENOMIC DNA]</scope>
    <source>
        <strain evidence="12 13">DSM 100055</strain>
    </source>
</reference>
<keyword evidence="12" id="KW-0966">Cell projection</keyword>
<evidence type="ECO:0000256" key="7">
    <source>
        <dbReference type="ARBA" id="ARBA00022779"/>
    </source>
</evidence>
<dbReference type="PRINTS" id="PR00955">
    <property type="entry name" value="FLGMOTORFLIM"/>
</dbReference>
<dbReference type="Gene3D" id="3.40.1550.10">
    <property type="entry name" value="CheC-like"/>
    <property type="match status" value="1"/>
</dbReference>
<name>A0AA46DXL6_9FUSO</name>
<dbReference type="AlphaFoldDB" id="A0AA46DXL6"/>
<dbReference type="SUPFAM" id="SSF103039">
    <property type="entry name" value="CheC-like"/>
    <property type="match status" value="1"/>
</dbReference>
<evidence type="ECO:0000256" key="9">
    <source>
        <dbReference type="ARBA" id="ARBA00023143"/>
    </source>
</evidence>
<accession>A0AA46DXL6</accession>
<dbReference type="PIRSF" id="PIRSF002888">
    <property type="entry name" value="FliM"/>
    <property type="match status" value="1"/>
</dbReference>
<dbReference type="NCBIfam" id="TIGR01397">
    <property type="entry name" value="fliM_switch"/>
    <property type="match status" value="1"/>
</dbReference>
<feature type="domain" description="Flagellar motor switch protein FliN-like C-terminal" evidence="11">
    <location>
        <begin position="253"/>
        <end position="324"/>
    </location>
</feature>
<dbReference type="PANTHER" id="PTHR30034:SF6">
    <property type="entry name" value="YOP PROTEINS TRANSLOCATION PROTEIN Q"/>
    <property type="match status" value="1"/>
</dbReference>
<dbReference type="EMBL" id="SOBG01000007">
    <property type="protein sequence ID" value="TDT68555.1"/>
    <property type="molecule type" value="Genomic_DNA"/>
</dbReference>
<evidence type="ECO:0000256" key="5">
    <source>
        <dbReference type="ARBA" id="ARBA00022475"/>
    </source>
</evidence>
<dbReference type="InterPro" id="IPR028976">
    <property type="entry name" value="CheC-like_sf"/>
</dbReference>
<proteinExistence type="inferred from homology"/>
<dbReference type="GO" id="GO:0050918">
    <property type="term" value="P:positive chemotaxis"/>
    <property type="evidence" value="ECO:0007669"/>
    <property type="project" value="TreeGrafter"/>
</dbReference>
<evidence type="ECO:0000313" key="13">
    <source>
        <dbReference type="Proteomes" id="UP000294678"/>
    </source>
</evidence>
<keyword evidence="12" id="KW-0282">Flagellum</keyword>
<dbReference type="GO" id="GO:0005886">
    <property type="term" value="C:plasma membrane"/>
    <property type="evidence" value="ECO:0007669"/>
    <property type="project" value="UniProtKB-SubCell"/>
</dbReference>
<dbReference type="InterPro" id="IPR036429">
    <property type="entry name" value="SpoA-like_sf"/>
</dbReference>
<keyword evidence="5" id="KW-1003">Cell membrane</keyword>
<evidence type="ECO:0000313" key="12">
    <source>
        <dbReference type="EMBL" id="TDT68555.1"/>
    </source>
</evidence>
<evidence type="ECO:0000259" key="11">
    <source>
        <dbReference type="Pfam" id="PF01052"/>
    </source>
</evidence>
<protein>
    <recommendedName>
        <fullName evidence="4 10">Flagellar motor switch protein FliM</fullName>
    </recommendedName>
</protein>
<sequence length="329" mass="37296">MADVLSQDEIDALLSAISTGEVDIDKAKSEEEEKKIKLYDFKRPDKFSKDQLRTLQMIHETFSRLITTMLSGQLRTSVQIQVTSVDQISYQEFIRSIPELTLLTIYEMGTLEGSAILEINPSIAYTIIDRLFGGNGFKELEIYREPTDIESKVMEKILSKILGYLSEAWKDVTEVMPRIEQMESNPQFIQIVGPNEMVVVISFEIKVGNKSGIMNICYPSPLIDPIVSKLSAQYWFSNLKKEKTEENFEIIRERLNKVKVPLIVNLGEIDINFNEFIKLQVGDVLSLNTSIDKSLSVLVGNKEKFKALPGLQGKKMAISIEEVIEEGSE</sequence>
<dbReference type="Pfam" id="PF02154">
    <property type="entry name" value="FliM"/>
    <property type="match status" value="1"/>
</dbReference>